<dbReference type="AlphaFoldDB" id="A0A0N0E0W0"/>
<protein>
    <submittedName>
        <fullName evidence="1">Uncharacterized protein</fullName>
    </submittedName>
</protein>
<dbReference type="OMA" id="CAKKCTF"/>
<name>A0A0N0E0W0_LEPPY</name>
<dbReference type="VEuPathDB" id="TriTrypDB:LpyrH10_01_9400"/>
<comment type="caution">
    <text evidence="1">The sequence shown here is derived from an EMBL/GenBank/DDBJ whole genome shotgun (WGS) entry which is preliminary data.</text>
</comment>
<dbReference type="GeneID" id="26901237"/>
<reference evidence="1 2" key="1">
    <citation type="submission" date="2015-07" db="EMBL/GenBank/DDBJ databases">
        <title>High-quality genome of monoxenous trypanosomatid Leptomonas pyrrhocoris.</title>
        <authorList>
            <person name="Flegontov P."/>
            <person name="Butenko A."/>
            <person name="Firsov S."/>
            <person name="Vlcek C."/>
            <person name="Logacheva M.D."/>
            <person name="Field M."/>
            <person name="Filatov D."/>
            <person name="Flegontova O."/>
            <person name="Gerasimov E."/>
            <person name="Jackson A.P."/>
            <person name="Kelly S."/>
            <person name="Opperdoes F."/>
            <person name="O'Reilly A."/>
            <person name="Votypka J."/>
            <person name="Yurchenko V."/>
            <person name="Lukes J."/>
        </authorList>
    </citation>
    <scope>NUCLEOTIDE SEQUENCE [LARGE SCALE GENOMIC DNA]</scope>
    <source>
        <strain evidence="1">H10</strain>
    </source>
</reference>
<dbReference type="OrthoDB" id="273918at2759"/>
<dbReference type="EMBL" id="LGTL01000001">
    <property type="protein sequence ID" value="KPA86903.1"/>
    <property type="molecule type" value="Genomic_DNA"/>
</dbReference>
<sequence>MSDVWRCEQCQKMKDLNGPHLNGRSSVRSDCWPCAKKTTFVRCGADGTTAAATTATPTSTPGVTALPVSIAVTPSDEAQAAAFQNIYAAATAAAATAQTAANTATTTAKSSLVFPLHTTHHNGNPISHQSSSSNAVATHFGTSRTPLNPFFTPAVSAASIKKFQVSYANVMTAKHEDPTHAPAATTAALGAGKSATASASAALSPQSSSPCVMESSAGTSPPFTFRPNANYIPAASSGSVWSTATLLPGSTAAATTTSASRALSPSMSLMPVDAAAAPNVFAKHAEVMPSSAITDAGSGAAPTVARATTHGAAAAASSSASLWVCDHCHKAKDLKGDHLRGKATVRSDCWPCGKKRTFVLRAPSAMAATTGPLKLGGGGGSRTASAASAVSVPTAASSAAASSSVPVNPFITPPMLGTSPRVNSTNVATVTTSALAGAVAPSGSVSMPLLWVLPAIPSSPHMEESCCLSTALPHAVLPASFFGTTPAAAATTNATTISNLNGSAASLASSSAAWIVGATTASTAAGGRDSEANIATYYAAMARFDQQLLKSFRERLVGGTQLRAVWSDRVLYVIAEDNSADAAAATTATGFATSSSGTRQAPDDLVGAFAELGRYAALYLAVEQKLAASRFRHIGRLFCPNEFAFAAACCYANNFFAAETAASAATLLPPPSTATSKFKVYGPQTDPTKSLSLWGRVVAESPVAHRCVVSEEQRVVAAQTLYRRVSWLAAPQTMTATAIQLSVETESTADEHGVDVVLLTGTMKLEELPQAVPLAQLPHPYA</sequence>
<keyword evidence="2" id="KW-1185">Reference proteome</keyword>
<dbReference type="RefSeq" id="XP_015665341.1">
    <property type="nucleotide sequence ID" value="XM_015797333.1"/>
</dbReference>
<dbReference type="RefSeq" id="XP_015665342.1">
    <property type="nucleotide sequence ID" value="XM_015797334.1"/>
</dbReference>
<dbReference type="Proteomes" id="UP000037923">
    <property type="component" value="Unassembled WGS sequence"/>
</dbReference>
<organism evidence="1 2">
    <name type="scientific">Leptomonas pyrrhocoris</name>
    <name type="common">Firebug parasite</name>
    <dbReference type="NCBI Taxonomy" id="157538"/>
    <lineage>
        <taxon>Eukaryota</taxon>
        <taxon>Discoba</taxon>
        <taxon>Euglenozoa</taxon>
        <taxon>Kinetoplastea</taxon>
        <taxon>Metakinetoplastina</taxon>
        <taxon>Trypanosomatida</taxon>
        <taxon>Trypanosomatidae</taxon>
        <taxon>Leishmaniinae</taxon>
        <taxon>Leptomonas</taxon>
    </lineage>
</organism>
<evidence type="ECO:0000313" key="1">
    <source>
        <dbReference type="EMBL" id="KPA86902.1"/>
    </source>
</evidence>
<accession>A0A0N0E0W0</accession>
<dbReference type="EMBL" id="LGTL01000001">
    <property type="protein sequence ID" value="KPA86902.1"/>
    <property type="molecule type" value="Genomic_DNA"/>
</dbReference>
<gene>
    <name evidence="1" type="ORF">ABB37_00940</name>
</gene>
<proteinExistence type="predicted"/>
<evidence type="ECO:0000313" key="2">
    <source>
        <dbReference type="Proteomes" id="UP000037923"/>
    </source>
</evidence>